<sequence>MFKRLRNKKMRKALNYKSAQEELYSKHSKLVLDMRVF</sequence>
<proteinExistence type="predicted"/>
<dbReference type="EMBL" id="FMYV01000001">
    <property type="protein sequence ID" value="SDB95483.1"/>
    <property type="molecule type" value="Genomic_DNA"/>
</dbReference>
<keyword evidence="2" id="KW-1185">Reference proteome</keyword>
<evidence type="ECO:0000313" key="1">
    <source>
        <dbReference type="EMBL" id="SDB95483.1"/>
    </source>
</evidence>
<organism evidence="1 2">
    <name type="scientific">Geotoga petraea</name>
    <dbReference type="NCBI Taxonomy" id="28234"/>
    <lineage>
        <taxon>Bacteria</taxon>
        <taxon>Thermotogati</taxon>
        <taxon>Thermotogota</taxon>
        <taxon>Thermotogae</taxon>
        <taxon>Petrotogales</taxon>
        <taxon>Petrotogaceae</taxon>
        <taxon>Geotoga</taxon>
    </lineage>
</organism>
<dbReference type="Proteomes" id="UP000199322">
    <property type="component" value="Unassembled WGS sequence"/>
</dbReference>
<name>A0A1G6HMW2_9BACT</name>
<accession>A0A1G6HMW2</accession>
<protein>
    <submittedName>
        <fullName evidence="1">Uncharacterized protein</fullName>
    </submittedName>
</protein>
<gene>
    <name evidence="1" type="ORF">SAMN04488588_0016</name>
</gene>
<evidence type="ECO:0000313" key="2">
    <source>
        <dbReference type="Proteomes" id="UP000199322"/>
    </source>
</evidence>
<dbReference type="AlphaFoldDB" id="A0A1G6HMW2"/>
<reference evidence="1 2" key="1">
    <citation type="submission" date="2016-10" db="EMBL/GenBank/DDBJ databases">
        <authorList>
            <person name="de Groot N.N."/>
        </authorList>
    </citation>
    <scope>NUCLEOTIDE SEQUENCE [LARGE SCALE GENOMIC DNA]</scope>
    <source>
        <strain evidence="1 2">WG14</strain>
    </source>
</reference>